<keyword evidence="2" id="KW-0732">Signal</keyword>
<accession>A0AA38UHG1</accession>
<evidence type="ECO:0000313" key="3">
    <source>
        <dbReference type="EMBL" id="KAJ3841216.1"/>
    </source>
</evidence>
<keyword evidence="4" id="KW-1185">Reference proteome</keyword>
<reference evidence="3" key="1">
    <citation type="submission" date="2022-08" db="EMBL/GenBank/DDBJ databases">
        <authorList>
            <consortium name="DOE Joint Genome Institute"/>
            <person name="Min B."/>
            <person name="Riley R."/>
            <person name="Sierra-Patev S."/>
            <person name="Naranjo-Ortiz M."/>
            <person name="Looney B."/>
            <person name="Konkel Z."/>
            <person name="Slot J.C."/>
            <person name="Sakamoto Y."/>
            <person name="Steenwyk J.L."/>
            <person name="Rokas A."/>
            <person name="Carro J."/>
            <person name="Camarero S."/>
            <person name="Ferreira P."/>
            <person name="Molpeceres G."/>
            <person name="Ruiz-Duenas F.J."/>
            <person name="Serrano A."/>
            <person name="Henrissat B."/>
            <person name="Drula E."/>
            <person name="Hughes K.W."/>
            <person name="Mata J.L."/>
            <person name="Ishikawa N.K."/>
            <person name="Vargas-Isla R."/>
            <person name="Ushijima S."/>
            <person name="Smith C.A."/>
            <person name="Ahrendt S."/>
            <person name="Andreopoulos W."/>
            <person name="He G."/>
            <person name="Labutti K."/>
            <person name="Lipzen A."/>
            <person name="Ng V."/>
            <person name="Sandor L."/>
            <person name="Barry K."/>
            <person name="Martinez A.T."/>
            <person name="Xiao Y."/>
            <person name="Gibbons J.G."/>
            <person name="Terashima K."/>
            <person name="Hibbett D.S."/>
            <person name="Grigoriev I.V."/>
        </authorList>
    </citation>
    <scope>NUCLEOTIDE SEQUENCE</scope>
    <source>
        <strain evidence="3">TFB9207</strain>
    </source>
</reference>
<dbReference type="Proteomes" id="UP001163846">
    <property type="component" value="Unassembled WGS sequence"/>
</dbReference>
<feature type="signal peptide" evidence="2">
    <location>
        <begin position="1"/>
        <end position="20"/>
    </location>
</feature>
<gene>
    <name evidence="3" type="ORF">F5878DRAFT_26403</name>
</gene>
<evidence type="ECO:0000256" key="2">
    <source>
        <dbReference type="SAM" id="SignalP"/>
    </source>
</evidence>
<feature type="region of interest" description="Disordered" evidence="1">
    <location>
        <begin position="23"/>
        <end position="84"/>
    </location>
</feature>
<evidence type="ECO:0000313" key="4">
    <source>
        <dbReference type="Proteomes" id="UP001163846"/>
    </source>
</evidence>
<feature type="chain" id="PRO_5041394774" evidence="2">
    <location>
        <begin position="21"/>
        <end position="321"/>
    </location>
</feature>
<evidence type="ECO:0000256" key="1">
    <source>
        <dbReference type="SAM" id="MobiDB-lite"/>
    </source>
</evidence>
<dbReference type="EMBL" id="MU806047">
    <property type="protein sequence ID" value="KAJ3841216.1"/>
    <property type="molecule type" value="Genomic_DNA"/>
</dbReference>
<name>A0AA38UHG1_9AGAR</name>
<protein>
    <submittedName>
        <fullName evidence="3">Uncharacterized protein</fullName>
    </submittedName>
</protein>
<dbReference type="AlphaFoldDB" id="A0AA38UHG1"/>
<comment type="caution">
    <text evidence="3">The sequence shown here is derived from an EMBL/GenBank/DDBJ whole genome shotgun (WGS) entry which is preliminary data.</text>
</comment>
<proteinExistence type="predicted"/>
<organism evidence="3 4">
    <name type="scientific">Lentinula raphanica</name>
    <dbReference type="NCBI Taxonomy" id="153919"/>
    <lineage>
        <taxon>Eukaryota</taxon>
        <taxon>Fungi</taxon>
        <taxon>Dikarya</taxon>
        <taxon>Basidiomycota</taxon>
        <taxon>Agaricomycotina</taxon>
        <taxon>Agaricomycetes</taxon>
        <taxon>Agaricomycetidae</taxon>
        <taxon>Agaricales</taxon>
        <taxon>Marasmiineae</taxon>
        <taxon>Omphalotaceae</taxon>
        <taxon>Lentinula</taxon>
    </lineage>
</organism>
<feature type="compositionally biased region" description="Low complexity" evidence="1">
    <location>
        <begin position="37"/>
        <end position="75"/>
    </location>
</feature>
<sequence length="321" mass="34424">MRFIVASSYILLSLFVVGSARPTGHANPSPPANFAHSSANSVPSSPGSGPSSPGSGSSSPGSDSSSPELPPLSASPAPPANPAALVHANTGARRTGHTSYLGENVVASVHDVRSAVEFFHADRFVIRKGQLVAVSASFAASQSGRWFHFHLAIAPLKAASSNGDHPVEPRFYSSHAYIKTLILLLTEHALVRCGIVLKDGDSFSFQEGELGNIWAKVPKENGFSFEGYMGDQLERIFTGVVEPCTAECERPTGYVLVQGETPDRINLLEERPTSGRINVMKRCRNYGKTVMAKPMRSTFFIRNAEEINPEMLALALEGETQ</sequence>